<dbReference type="GO" id="GO:0000166">
    <property type="term" value="F:nucleotide binding"/>
    <property type="evidence" value="ECO:0007669"/>
    <property type="project" value="InterPro"/>
</dbReference>
<protein>
    <submittedName>
        <fullName evidence="5">Uncharacterized protein</fullName>
    </submittedName>
</protein>
<dbReference type="SUPFAM" id="SSF81653">
    <property type="entry name" value="Calcium ATPase, transduction domain A"/>
    <property type="match status" value="1"/>
</dbReference>
<accession>A0A4S4DI76</accession>
<proteinExistence type="predicted"/>
<gene>
    <name evidence="5" type="ORF">TEA_028672</name>
</gene>
<sequence>MKVGITAKESDIDKHIISAAQATSLAAAQATAIAAPVTLGSTHTAHTQERDSAHVKYNYIKQRINVFGSNTYEKPPTKSFLSFVFEAFKDTTIIILLFDKLSNKSSDLMKVKVVRNGRRQPISIFEVIVGDIACLKIDDQVLADGLFLDGYSLKVNESSMTGESDYVEVNETDNPFLLYSTKYFTGNTEDEHGNQEFNRDKTKANDVMNAVVRIVTAAVTTVVVAILEGLPLAMTLTLAYSMKRMMVENSMVRKLSAFETIGSTTTICTDKTDTFILNQIKVTEFWLRKEVMTDKASLKIAPNVLEMPHEGVDLNTTGEVYRQLSTAIPKIFGSPTELAILSWVMFDLAIDIDELKQGHEILHVKAFNLEKK</sequence>
<dbReference type="InterPro" id="IPR008250">
    <property type="entry name" value="ATPase_P-typ_transduc_dom_A_sf"/>
</dbReference>
<dbReference type="STRING" id="542762.A0A4S4DI76"/>
<dbReference type="Gene3D" id="1.20.1110.10">
    <property type="entry name" value="Calcium-transporting ATPase, transmembrane domain"/>
    <property type="match status" value="1"/>
</dbReference>
<evidence type="ECO:0000256" key="1">
    <source>
        <dbReference type="ARBA" id="ARBA00022842"/>
    </source>
</evidence>
<dbReference type="Proteomes" id="UP000306102">
    <property type="component" value="Unassembled WGS sequence"/>
</dbReference>
<feature type="transmembrane region" description="Helical" evidence="2">
    <location>
        <begin position="214"/>
        <end position="240"/>
    </location>
</feature>
<dbReference type="InterPro" id="IPR023299">
    <property type="entry name" value="ATPase_P-typ_cyto_dom_N"/>
</dbReference>
<feature type="domain" description="P-type ATPase A" evidence="3">
    <location>
        <begin position="110"/>
        <end position="176"/>
    </location>
</feature>
<keyword evidence="2" id="KW-0812">Transmembrane</keyword>
<dbReference type="SUPFAM" id="SSF81665">
    <property type="entry name" value="Calcium ATPase, transmembrane domain M"/>
    <property type="match status" value="1"/>
</dbReference>
<dbReference type="InterPro" id="IPR059000">
    <property type="entry name" value="ATPase_P-type_domA"/>
</dbReference>
<dbReference type="PANTHER" id="PTHR24093:SF509">
    <property type="entry name" value="CALCIUM-TRANSPORTING ATPASE"/>
    <property type="match status" value="1"/>
</dbReference>
<keyword evidence="6" id="KW-1185">Reference proteome</keyword>
<evidence type="ECO:0000313" key="6">
    <source>
        <dbReference type="Proteomes" id="UP000306102"/>
    </source>
</evidence>
<dbReference type="GO" id="GO:0005388">
    <property type="term" value="F:P-type calcium transporter activity"/>
    <property type="evidence" value="ECO:0007669"/>
    <property type="project" value="TreeGrafter"/>
</dbReference>
<dbReference type="InterPro" id="IPR023214">
    <property type="entry name" value="HAD_sf"/>
</dbReference>
<evidence type="ECO:0000259" key="3">
    <source>
        <dbReference type="Pfam" id="PF00122"/>
    </source>
</evidence>
<dbReference type="Gene3D" id="3.40.1110.10">
    <property type="entry name" value="Calcium-transporting ATPase, cytoplasmic domain N"/>
    <property type="match status" value="1"/>
</dbReference>
<dbReference type="GO" id="GO:0005886">
    <property type="term" value="C:plasma membrane"/>
    <property type="evidence" value="ECO:0007669"/>
    <property type="project" value="TreeGrafter"/>
</dbReference>
<dbReference type="InterPro" id="IPR023298">
    <property type="entry name" value="ATPase_P-typ_TM_dom_sf"/>
</dbReference>
<reference evidence="5 6" key="1">
    <citation type="journal article" date="2018" name="Proc. Natl. Acad. Sci. U.S.A.">
        <title>Draft genome sequence of Camellia sinensis var. sinensis provides insights into the evolution of the tea genome and tea quality.</title>
        <authorList>
            <person name="Wei C."/>
            <person name="Yang H."/>
            <person name="Wang S."/>
            <person name="Zhao J."/>
            <person name="Liu C."/>
            <person name="Gao L."/>
            <person name="Xia E."/>
            <person name="Lu Y."/>
            <person name="Tai Y."/>
            <person name="She G."/>
            <person name="Sun J."/>
            <person name="Cao H."/>
            <person name="Tong W."/>
            <person name="Gao Q."/>
            <person name="Li Y."/>
            <person name="Deng W."/>
            <person name="Jiang X."/>
            <person name="Wang W."/>
            <person name="Chen Q."/>
            <person name="Zhang S."/>
            <person name="Li H."/>
            <person name="Wu J."/>
            <person name="Wang P."/>
            <person name="Li P."/>
            <person name="Shi C."/>
            <person name="Zheng F."/>
            <person name="Jian J."/>
            <person name="Huang B."/>
            <person name="Shan D."/>
            <person name="Shi M."/>
            <person name="Fang C."/>
            <person name="Yue Y."/>
            <person name="Li F."/>
            <person name="Li D."/>
            <person name="Wei S."/>
            <person name="Han B."/>
            <person name="Jiang C."/>
            <person name="Yin Y."/>
            <person name="Xia T."/>
            <person name="Zhang Z."/>
            <person name="Bennetzen J.L."/>
            <person name="Zhao S."/>
            <person name="Wan X."/>
        </authorList>
    </citation>
    <scope>NUCLEOTIDE SEQUENCE [LARGE SCALE GENOMIC DNA]</scope>
    <source>
        <strain evidence="6">cv. Shuchazao</strain>
        <tissue evidence="5">Leaf</tissue>
    </source>
</reference>
<keyword evidence="1" id="KW-0460">Magnesium</keyword>
<evidence type="ECO:0000256" key="2">
    <source>
        <dbReference type="SAM" id="Phobius"/>
    </source>
</evidence>
<name>A0A4S4DI76_CAMSN</name>
<dbReference type="PANTHER" id="PTHR24093">
    <property type="entry name" value="CATION TRANSPORTING ATPASE"/>
    <property type="match status" value="1"/>
</dbReference>
<dbReference type="AlphaFoldDB" id="A0A4S4DI76"/>
<evidence type="ECO:0000313" key="5">
    <source>
        <dbReference type="EMBL" id="THG02518.1"/>
    </source>
</evidence>
<dbReference type="Pfam" id="PF00690">
    <property type="entry name" value="Cation_ATPase_N"/>
    <property type="match status" value="1"/>
</dbReference>
<keyword evidence="2" id="KW-0472">Membrane</keyword>
<dbReference type="Pfam" id="PF00122">
    <property type="entry name" value="E1-E2_ATPase"/>
    <property type="match status" value="1"/>
</dbReference>
<dbReference type="InterPro" id="IPR004014">
    <property type="entry name" value="ATPase_P-typ_cation-transptr_N"/>
</dbReference>
<dbReference type="EMBL" id="SDRB02011180">
    <property type="protein sequence ID" value="THG02518.1"/>
    <property type="molecule type" value="Genomic_DNA"/>
</dbReference>
<comment type="caution">
    <text evidence="5">The sequence shown here is derived from an EMBL/GenBank/DDBJ whole genome shotgun (WGS) entry which is preliminary data.</text>
</comment>
<dbReference type="Gene3D" id="3.40.50.1000">
    <property type="entry name" value="HAD superfamily/HAD-like"/>
    <property type="match status" value="1"/>
</dbReference>
<keyword evidence="2" id="KW-1133">Transmembrane helix</keyword>
<feature type="domain" description="Cation-transporting P-type ATPase N-terminal" evidence="4">
    <location>
        <begin position="60"/>
        <end position="98"/>
    </location>
</feature>
<dbReference type="Gene3D" id="2.70.150.10">
    <property type="entry name" value="Calcium-transporting ATPase, cytoplasmic transduction domain A"/>
    <property type="match status" value="1"/>
</dbReference>
<evidence type="ECO:0000259" key="4">
    <source>
        <dbReference type="Pfam" id="PF00690"/>
    </source>
</evidence>
<organism evidence="5 6">
    <name type="scientific">Camellia sinensis var. sinensis</name>
    <name type="common">China tea</name>
    <dbReference type="NCBI Taxonomy" id="542762"/>
    <lineage>
        <taxon>Eukaryota</taxon>
        <taxon>Viridiplantae</taxon>
        <taxon>Streptophyta</taxon>
        <taxon>Embryophyta</taxon>
        <taxon>Tracheophyta</taxon>
        <taxon>Spermatophyta</taxon>
        <taxon>Magnoliopsida</taxon>
        <taxon>eudicotyledons</taxon>
        <taxon>Gunneridae</taxon>
        <taxon>Pentapetalae</taxon>
        <taxon>asterids</taxon>
        <taxon>Ericales</taxon>
        <taxon>Theaceae</taxon>
        <taxon>Camellia</taxon>
    </lineage>
</organism>